<dbReference type="InterPro" id="IPR002477">
    <property type="entry name" value="Peptidoglycan-bd-like"/>
</dbReference>
<name>A0A1I4DZ02_9ACTN</name>
<feature type="region of interest" description="Disordered" evidence="1">
    <location>
        <begin position="111"/>
        <end position="207"/>
    </location>
</feature>
<dbReference type="Pfam" id="PF01471">
    <property type="entry name" value="PG_binding_1"/>
    <property type="match status" value="1"/>
</dbReference>
<sequence>MALRPDPRPRPRRPIAGEPRSLGPWDRPEPGPPRRPGGDVSKSGYEAGLRDTEPGGPHRDGPAGPAGPAAPPEPRTGFLTGRRGPRTTALILTTGAIGSALATLLVASGVLTPADPRPPLSGGPPPSPERTASAPDAPPSASGSPDPGPATPAAGPTAPDGTPSAPAQPSRAPSASATPPPNPASQQSLRPVPGMLREGDSGPEVEELQRRLRQIQGVYPGGEVDGRYDAEVTEAVARYQQWYGVRGDEKGVYGDDTRRDLEART</sequence>
<feature type="compositionally biased region" description="Pro residues" evidence="1">
    <location>
        <begin position="115"/>
        <end position="128"/>
    </location>
</feature>
<proteinExistence type="predicted"/>
<keyword evidence="5" id="KW-1185">Reference proteome</keyword>
<evidence type="ECO:0000313" key="4">
    <source>
        <dbReference type="EMBL" id="SFK98169.1"/>
    </source>
</evidence>
<accession>A0A1I4DZ02</accession>
<dbReference type="Proteomes" id="UP000198928">
    <property type="component" value="Unassembled WGS sequence"/>
</dbReference>
<feature type="compositionally biased region" description="Low complexity" evidence="1">
    <location>
        <begin position="131"/>
        <end position="177"/>
    </location>
</feature>
<dbReference type="OrthoDB" id="4226197at2"/>
<feature type="compositionally biased region" description="Basic and acidic residues" evidence="1">
    <location>
        <begin position="48"/>
        <end position="61"/>
    </location>
</feature>
<keyword evidence="2" id="KW-0472">Membrane</keyword>
<keyword evidence="2" id="KW-0812">Transmembrane</keyword>
<keyword evidence="2" id="KW-1133">Transmembrane helix</keyword>
<reference evidence="5" key="1">
    <citation type="submission" date="2016-10" db="EMBL/GenBank/DDBJ databases">
        <authorList>
            <person name="Varghese N."/>
            <person name="Submissions S."/>
        </authorList>
    </citation>
    <scope>NUCLEOTIDE SEQUENCE [LARGE SCALE GENOMIC DNA]</scope>
    <source>
        <strain evidence="5">PL19</strain>
    </source>
</reference>
<evidence type="ECO:0000313" key="5">
    <source>
        <dbReference type="Proteomes" id="UP000198928"/>
    </source>
</evidence>
<feature type="domain" description="Peptidoglycan binding-like" evidence="3">
    <location>
        <begin position="201"/>
        <end position="259"/>
    </location>
</feature>
<evidence type="ECO:0000256" key="2">
    <source>
        <dbReference type="SAM" id="Phobius"/>
    </source>
</evidence>
<feature type="transmembrane region" description="Helical" evidence="2">
    <location>
        <begin position="89"/>
        <end position="111"/>
    </location>
</feature>
<dbReference type="SUPFAM" id="SSF47090">
    <property type="entry name" value="PGBD-like"/>
    <property type="match status" value="1"/>
</dbReference>
<dbReference type="InterPro" id="IPR036366">
    <property type="entry name" value="PGBDSf"/>
</dbReference>
<evidence type="ECO:0000259" key="3">
    <source>
        <dbReference type="Pfam" id="PF01471"/>
    </source>
</evidence>
<dbReference type="AlphaFoldDB" id="A0A1I4DZ02"/>
<feature type="region of interest" description="Disordered" evidence="1">
    <location>
        <begin position="1"/>
        <end position="86"/>
    </location>
</feature>
<dbReference type="EMBL" id="FOSG01000011">
    <property type="protein sequence ID" value="SFK98169.1"/>
    <property type="molecule type" value="Genomic_DNA"/>
</dbReference>
<organism evidence="4 5">
    <name type="scientific">Streptomyces pini</name>
    <dbReference type="NCBI Taxonomy" id="1520580"/>
    <lineage>
        <taxon>Bacteria</taxon>
        <taxon>Bacillati</taxon>
        <taxon>Actinomycetota</taxon>
        <taxon>Actinomycetes</taxon>
        <taxon>Kitasatosporales</taxon>
        <taxon>Streptomycetaceae</taxon>
        <taxon>Streptomyces</taxon>
    </lineage>
</organism>
<dbReference type="Gene3D" id="1.10.101.10">
    <property type="entry name" value="PGBD-like superfamily/PGBD"/>
    <property type="match status" value="1"/>
</dbReference>
<gene>
    <name evidence="4" type="ORF">SAMN05192584_11158</name>
</gene>
<dbReference type="InterPro" id="IPR036365">
    <property type="entry name" value="PGBD-like_sf"/>
</dbReference>
<protein>
    <submittedName>
        <fullName evidence="4">Putative peptidoglycan binding domain-containing protein</fullName>
    </submittedName>
</protein>
<evidence type="ECO:0000256" key="1">
    <source>
        <dbReference type="SAM" id="MobiDB-lite"/>
    </source>
</evidence>